<dbReference type="AlphaFoldDB" id="E4UAX1"/>
<dbReference type="InterPro" id="IPR014914">
    <property type="entry name" value="RES_dom"/>
</dbReference>
<dbReference type="EMBL" id="CP002362">
    <property type="protein sequence ID" value="ADR37756.1"/>
    <property type="molecule type" value="Genomic_DNA"/>
</dbReference>
<name>E4UAX1_OCEP5</name>
<feature type="region of interest" description="Disordered" evidence="1">
    <location>
        <begin position="232"/>
        <end position="254"/>
    </location>
</feature>
<reference evidence="4" key="1">
    <citation type="submission" date="2010-11" db="EMBL/GenBank/DDBJ databases">
        <title>The complete sequence of plasmid of Oceanithermus profundus DSM 14977.</title>
        <authorList>
            <consortium name="US DOE Joint Genome Institute (JGI-PGF)"/>
            <person name="Lucas S."/>
            <person name="Copeland A."/>
            <person name="Lapidus A."/>
            <person name="Bruce D."/>
            <person name="Goodwin L."/>
            <person name="Pitluck S."/>
            <person name="Kyrpides N."/>
            <person name="Mavromatis K."/>
            <person name="Pagani I."/>
            <person name="Ivanova N."/>
            <person name="Zhang X."/>
            <person name="Brettin T."/>
            <person name="Detter J.C."/>
            <person name="Tapia R."/>
            <person name="Han C."/>
            <person name="Land M."/>
            <person name="Hauser L."/>
            <person name="Markowitz V."/>
            <person name="Cheng J.-F."/>
            <person name="Hugenholtz P."/>
            <person name="Woyke T."/>
            <person name="Wu D."/>
            <person name="Tindall B."/>
            <person name="Faehnrich R."/>
            <person name="Brambilla E."/>
            <person name="Klenk H.-P."/>
            <person name="Eisen J.A."/>
        </authorList>
    </citation>
    <scope>NUCLEOTIDE SEQUENCE [LARGE SCALE GENOMIC DNA]</scope>
    <source>
        <strain evidence="4">DSM 14977 / NBRC 100410 / VKM B-2274 / 506</strain>
        <plasmid evidence="4">Plasmid pOCEPR01</plasmid>
    </source>
</reference>
<feature type="compositionally biased region" description="Basic and acidic residues" evidence="1">
    <location>
        <begin position="234"/>
        <end position="247"/>
    </location>
</feature>
<proteinExistence type="predicted"/>
<evidence type="ECO:0000313" key="3">
    <source>
        <dbReference type="EMBL" id="ADR37756.1"/>
    </source>
</evidence>
<dbReference type="Pfam" id="PF08808">
    <property type="entry name" value="RES"/>
    <property type="match status" value="1"/>
</dbReference>
<dbReference type="RefSeq" id="WP_013449736.1">
    <property type="nucleotide sequence ID" value="NC_014753.1"/>
</dbReference>
<organism evidence="3 4">
    <name type="scientific">Oceanithermus profundus (strain DSM 14977 / NBRC 100410 / VKM B-2274 / 506)</name>
    <dbReference type="NCBI Taxonomy" id="670487"/>
    <lineage>
        <taxon>Bacteria</taxon>
        <taxon>Thermotogati</taxon>
        <taxon>Deinococcota</taxon>
        <taxon>Deinococci</taxon>
        <taxon>Thermales</taxon>
        <taxon>Thermaceae</taxon>
        <taxon>Oceanithermus</taxon>
    </lineage>
</organism>
<dbReference type="HOGENOM" id="CLU_1093430_0_0_0"/>
<evidence type="ECO:0000256" key="1">
    <source>
        <dbReference type="SAM" id="MobiDB-lite"/>
    </source>
</evidence>
<feature type="domain" description="RES" evidence="2">
    <location>
        <begin position="41"/>
        <end position="196"/>
    </location>
</feature>
<keyword evidence="4" id="KW-1185">Reference proteome</keyword>
<geneLocation type="plasmid" evidence="3 4">
    <name>pOCEPR01</name>
</geneLocation>
<reference evidence="3 4" key="2">
    <citation type="journal article" date="2011" name="Stand. Genomic Sci.">
        <title>Complete genome sequence of Oceanithermus profundus type strain (506).</title>
        <authorList>
            <person name="Pati A."/>
            <person name="Zhang X."/>
            <person name="Lapidus A."/>
            <person name="Nolan M."/>
            <person name="Lucas S."/>
            <person name="Del Rio T.G."/>
            <person name="Tice H."/>
            <person name="Cheng J.F."/>
            <person name="Tapia R."/>
            <person name="Han C."/>
            <person name="Goodwin L."/>
            <person name="Pitluck S."/>
            <person name="Liolios K."/>
            <person name="Pagani I."/>
            <person name="Ivanova N."/>
            <person name="Mavromatis K."/>
            <person name="Chen A."/>
            <person name="Palaniappan K."/>
            <person name="Hauser L."/>
            <person name="Jeffries C.D."/>
            <person name="Brambilla E.M."/>
            <person name="Rohl A."/>
            <person name="Mwirichia R."/>
            <person name="Rohde M."/>
            <person name="Tindall B.J."/>
            <person name="Sikorski J."/>
            <person name="Wirth R."/>
            <person name="Goker M."/>
            <person name="Woyke T."/>
            <person name="Detter J.C."/>
            <person name="Bristow J."/>
            <person name="Eisen J.A."/>
            <person name="Markowitz V."/>
            <person name="Hugenholtz P."/>
            <person name="Kyrpides N.C."/>
            <person name="Klenk H.P."/>
            <person name="Land M."/>
        </authorList>
    </citation>
    <scope>NUCLEOTIDE SEQUENCE [LARGE SCALE GENOMIC DNA]</scope>
    <source>
        <strain evidence="4">DSM 14977 / NBRC 100410 / VKM B-2274 / 506</strain>
        <plasmid evidence="4">Plasmid pOCEPR01</plasmid>
    </source>
</reference>
<evidence type="ECO:0000259" key="2">
    <source>
        <dbReference type="SMART" id="SM00953"/>
    </source>
</evidence>
<gene>
    <name evidence="3" type="ordered locus">Ocepr_2308</name>
</gene>
<protein>
    <submittedName>
        <fullName evidence="3">RES domain protein</fullName>
    </submittedName>
</protein>
<dbReference type="eggNOG" id="COG5654">
    <property type="taxonomic scope" value="Bacteria"/>
</dbReference>
<dbReference type="KEGG" id="opr:Ocepr_2308"/>
<evidence type="ECO:0000313" key="4">
    <source>
        <dbReference type="Proteomes" id="UP000008722"/>
    </source>
</evidence>
<sequence>MNEGRDFDGALAKAGAFVRPLEDHVGYRAMRPPYHCPGSVLLNGKGAEQSVGRFDGCTKLPTLYLSASPTAVVLETRYGLDDLGHGGQFVMHGGLRPRHERAPLCIVPVRVRLERVLHLEELLSKAPGLLPITPEEVSDRYHDMKAIRGDYVPIHELALAARSAGIQGVLYPSRHEPGSQNLAVFVENVHHGSLRALYGLDIPCRPGWWRWSVIALHTTLAWVTGKRNPLLPARKKEEPCPEVEKKPRSSRGRT</sequence>
<dbReference type="Proteomes" id="UP000008722">
    <property type="component" value="Plasmid pOCEPR01"/>
</dbReference>
<dbReference type="SMART" id="SM00953">
    <property type="entry name" value="RES"/>
    <property type="match status" value="1"/>
</dbReference>
<keyword evidence="3" id="KW-0614">Plasmid</keyword>
<accession>E4UAX1</accession>